<keyword evidence="2" id="KW-1185">Reference proteome</keyword>
<feature type="non-terminal residue" evidence="1">
    <location>
        <position position="1"/>
    </location>
</feature>
<accession>A0A8T1XLX7</accession>
<proteinExistence type="predicted"/>
<protein>
    <submittedName>
        <fullName evidence="1">Uncharacterized protein</fullName>
    </submittedName>
</protein>
<comment type="caution">
    <text evidence="1">The sequence shown here is derived from an EMBL/GenBank/DDBJ whole genome shotgun (WGS) entry which is preliminary data.</text>
</comment>
<name>A0A8T1XLX7_9BRAS</name>
<dbReference type="EMBL" id="JAEFBK010000013">
    <property type="protein sequence ID" value="KAG7535307.1"/>
    <property type="molecule type" value="Genomic_DNA"/>
</dbReference>
<feature type="non-terminal residue" evidence="1">
    <location>
        <position position="57"/>
    </location>
</feature>
<dbReference type="AlphaFoldDB" id="A0A8T1XLX7"/>
<evidence type="ECO:0000313" key="2">
    <source>
        <dbReference type="Proteomes" id="UP000694240"/>
    </source>
</evidence>
<reference evidence="1 2" key="1">
    <citation type="submission" date="2020-12" db="EMBL/GenBank/DDBJ databases">
        <title>Concerted genomic and epigenomic changes stabilize Arabidopsis allopolyploids.</title>
        <authorList>
            <person name="Chen Z."/>
        </authorList>
    </citation>
    <scope>NUCLEOTIDE SEQUENCE [LARGE SCALE GENOMIC DNA]</scope>
    <source>
        <strain evidence="1">Allo738</strain>
        <tissue evidence="1">Leaf</tissue>
    </source>
</reference>
<sequence length="57" mass="6542">INKNITVLTRNEGWKKPREGWIKCNSMLLIKHVTKDMANSLELEWGRSMATTKKLGA</sequence>
<organism evidence="1 2">
    <name type="scientific">Arabidopsis thaliana x Arabidopsis arenosa</name>
    <dbReference type="NCBI Taxonomy" id="1240361"/>
    <lineage>
        <taxon>Eukaryota</taxon>
        <taxon>Viridiplantae</taxon>
        <taxon>Streptophyta</taxon>
        <taxon>Embryophyta</taxon>
        <taxon>Tracheophyta</taxon>
        <taxon>Spermatophyta</taxon>
        <taxon>Magnoliopsida</taxon>
        <taxon>eudicotyledons</taxon>
        <taxon>Gunneridae</taxon>
        <taxon>Pentapetalae</taxon>
        <taxon>rosids</taxon>
        <taxon>malvids</taxon>
        <taxon>Brassicales</taxon>
        <taxon>Brassicaceae</taxon>
        <taxon>Camelineae</taxon>
        <taxon>Arabidopsis</taxon>
    </lineage>
</organism>
<dbReference type="Proteomes" id="UP000694240">
    <property type="component" value="Chromosome 13"/>
</dbReference>
<gene>
    <name evidence="1" type="ORF">ISN45_Aa08g027570</name>
</gene>
<evidence type="ECO:0000313" key="1">
    <source>
        <dbReference type="EMBL" id="KAG7535307.1"/>
    </source>
</evidence>